<evidence type="ECO:0000313" key="1">
    <source>
        <dbReference type="EMBL" id="MED6275413.1"/>
    </source>
</evidence>
<evidence type="ECO:0000313" key="2">
    <source>
        <dbReference type="Proteomes" id="UP001352852"/>
    </source>
</evidence>
<comment type="caution">
    <text evidence="1">The sequence shown here is derived from an EMBL/GenBank/DDBJ whole genome shotgun (WGS) entry which is preliminary data.</text>
</comment>
<organism evidence="1 2">
    <name type="scientific">Characodon lateralis</name>
    <dbReference type="NCBI Taxonomy" id="208331"/>
    <lineage>
        <taxon>Eukaryota</taxon>
        <taxon>Metazoa</taxon>
        <taxon>Chordata</taxon>
        <taxon>Craniata</taxon>
        <taxon>Vertebrata</taxon>
        <taxon>Euteleostomi</taxon>
        <taxon>Actinopterygii</taxon>
        <taxon>Neopterygii</taxon>
        <taxon>Teleostei</taxon>
        <taxon>Neoteleostei</taxon>
        <taxon>Acanthomorphata</taxon>
        <taxon>Ovalentaria</taxon>
        <taxon>Atherinomorphae</taxon>
        <taxon>Cyprinodontiformes</taxon>
        <taxon>Goodeidae</taxon>
        <taxon>Characodon</taxon>
    </lineage>
</organism>
<dbReference type="Proteomes" id="UP001352852">
    <property type="component" value="Unassembled WGS sequence"/>
</dbReference>
<gene>
    <name evidence="1" type="ORF">CHARACLAT_026345</name>
</gene>
<keyword evidence="2" id="KW-1185">Reference proteome</keyword>
<dbReference type="EMBL" id="JAHUTJ010027759">
    <property type="protein sequence ID" value="MED6275413.1"/>
    <property type="molecule type" value="Genomic_DNA"/>
</dbReference>
<proteinExistence type="predicted"/>
<sequence length="108" mass="12576">MNKNMENSEHLLHETVVRLSSVLSQRLLQIRSKTDRYRRSFLPTAISINLRLLVLHERDLTQPIMTDRRDGLNFPPFLSALLQLYIHNVPSLVYWGLGGKQIGFYLSL</sequence>
<reference evidence="1 2" key="1">
    <citation type="submission" date="2021-06" db="EMBL/GenBank/DDBJ databases">
        <authorList>
            <person name="Palmer J.M."/>
        </authorList>
    </citation>
    <scope>NUCLEOTIDE SEQUENCE [LARGE SCALE GENOMIC DNA]</scope>
    <source>
        <strain evidence="1 2">CL_MEX2019</strain>
        <tissue evidence="1">Muscle</tissue>
    </source>
</reference>
<protein>
    <submittedName>
        <fullName evidence="1">Uncharacterized protein</fullName>
    </submittedName>
</protein>
<accession>A0ABU7DNQ7</accession>
<name>A0ABU7DNQ7_9TELE</name>